<sequence>MSVEEDSPSYDGPETFRSLLEGSIDIDHYLAEPEISPIRSVSAFLARMRQACADNARLDIAELMNLLAALEVIGARGWHEAWQGRAHCETWIRLRQMLEDRRLELMKAEYRIEELEQERNELSRHLSRAVARMESLDNQFSQLQVNQQPLDCAPPPNRPGTLSDVDESDEEFRTHGSRWGTESLPLKQEPKEIRKCRSSSNVTEVGDPLHDQAMSYPPPLALATEEARNVDERRTSMLSEVENTLWIQESKDREYLVKRLGPPLMLAQPPPSSQRDYPGPFYVYMPLPPKITIPQAQNNPQIPSLMFPTPPAVFHFPECGTRDQLLDVLRSGFAGRVGDEDIGPIDDINIIRVRTHEFEWELKNAIRKTLTDEEWDDLVGDDWVVEGRGDTYIVSKRDVHFQEQDCNSNSMPAYIAETSEASTLESAKKDADHEGRPEYFSNHLNGNGKEPEDTPQMRGGALSPLPSLSSSSSVETSYGSQNPCTLRDNNDNYPFAPMQPIVPVEHPHGLIDQARILQLQNASHGRMISLLENVIKDVEGTVEWQDNELAQAHRHITHLQQKLRERSEETLLAGRMAEFARAETHLLREQLQQIHNQVVNFSAELDDHERHILARYPGLLTRDLSANAELRGGGDPPHDTASSSSAQPTDEAITPIVEAHSFYFFPSVSMVVLLSSPLHHFQFPKHTSLARVRQMLQNFHMEGRDTDLHLRQVRKIFEARDEAGIVLPETSNGRQVLISAPEIQDSASTSSGKPGYKGTWNKTFGPTEYQYERMLKDSIDSLKPLTADDTQSRSPTASIYEEKFHDTGILVDTISPLGSLDEVEFYNAGELIDIIEHEAEISRARSTQKLTDLLPKTRSRGDSLGERRGYAMSLPLPSNTLGPMFPTGYGTAPAPNAMGEHLTPQPVGVTGVKAWRFDPYPPHKSHDPAADELSRGHLFDYEKGPPTISNIGLRHNPLSLERPLPRPPSSPSTNLGQHCEESGKPTTRSRRSTEDGWGMWRHRADEGCEGWIDPSKLDPSRETCAFCNLPFTEKAWRTWEYNETPTYTSHPPHEGPRDPDPGPPNPCLRGGAEDVEWAHLQCAAYDAVSSSWADEMSLERPVSPRKKSLVMNDDGEV</sequence>
<dbReference type="InParanoid" id="A0A177C5J6"/>
<accession>A0A177C5J6</accession>
<dbReference type="Proteomes" id="UP000077069">
    <property type="component" value="Unassembled WGS sequence"/>
</dbReference>
<dbReference type="GeneID" id="28766591"/>
<feature type="region of interest" description="Disordered" evidence="2">
    <location>
        <begin position="627"/>
        <end position="649"/>
    </location>
</feature>
<feature type="compositionally biased region" description="Basic and acidic residues" evidence="2">
    <location>
        <begin position="859"/>
        <end position="869"/>
    </location>
</feature>
<feature type="compositionally biased region" description="Polar residues" evidence="2">
    <location>
        <begin position="474"/>
        <end position="484"/>
    </location>
</feature>
<evidence type="ECO:0000313" key="3">
    <source>
        <dbReference type="EMBL" id="OAG02785.1"/>
    </source>
</evidence>
<proteinExistence type="predicted"/>
<feature type="region of interest" description="Disordered" evidence="2">
    <location>
        <begin position="1093"/>
        <end position="1117"/>
    </location>
</feature>
<keyword evidence="4" id="KW-1185">Reference proteome</keyword>
<evidence type="ECO:0000313" key="4">
    <source>
        <dbReference type="Proteomes" id="UP000077069"/>
    </source>
</evidence>
<organism evidence="3 4">
    <name type="scientific">Paraphaeosphaeria sporulosa</name>
    <dbReference type="NCBI Taxonomy" id="1460663"/>
    <lineage>
        <taxon>Eukaryota</taxon>
        <taxon>Fungi</taxon>
        <taxon>Dikarya</taxon>
        <taxon>Ascomycota</taxon>
        <taxon>Pezizomycotina</taxon>
        <taxon>Dothideomycetes</taxon>
        <taxon>Pleosporomycetidae</taxon>
        <taxon>Pleosporales</taxon>
        <taxon>Massarineae</taxon>
        <taxon>Didymosphaeriaceae</taxon>
        <taxon>Paraphaeosphaeria</taxon>
    </lineage>
</organism>
<dbReference type="EMBL" id="KV441555">
    <property type="protein sequence ID" value="OAG02785.1"/>
    <property type="molecule type" value="Genomic_DNA"/>
</dbReference>
<dbReference type="OrthoDB" id="3785861at2759"/>
<dbReference type="AlphaFoldDB" id="A0A177C5J6"/>
<evidence type="ECO:0000256" key="1">
    <source>
        <dbReference type="SAM" id="Coils"/>
    </source>
</evidence>
<feature type="region of interest" description="Disordered" evidence="2">
    <location>
        <begin position="856"/>
        <end position="875"/>
    </location>
</feature>
<feature type="region of interest" description="Disordered" evidence="2">
    <location>
        <begin position="953"/>
        <end position="998"/>
    </location>
</feature>
<feature type="region of interest" description="Disordered" evidence="2">
    <location>
        <begin position="1046"/>
        <end position="1072"/>
    </location>
</feature>
<feature type="compositionally biased region" description="Low complexity" evidence="2">
    <location>
        <begin position="462"/>
        <end position="473"/>
    </location>
</feature>
<keyword evidence="1" id="KW-0175">Coiled coil</keyword>
<feature type="compositionally biased region" description="Basic and acidic residues" evidence="2">
    <location>
        <begin position="1051"/>
        <end position="1060"/>
    </location>
</feature>
<feature type="compositionally biased region" description="Basic and acidic residues" evidence="2">
    <location>
        <begin position="426"/>
        <end position="437"/>
    </location>
</feature>
<gene>
    <name evidence="3" type="ORF">CC84DRAFT_1219731</name>
</gene>
<reference evidence="3 4" key="1">
    <citation type="submission" date="2016-05" db="EMBL/GenBank/DDBJ databases">
        <title>Comparative analysis of secretome profiles of manganese(II)-oxidizing ascomycete fungi.</title>
        <authorList>
            <consortium name="DOE Joint Genome Institute"/>
            <person name="Zeiner C.A."/>
            <person name="Purvine S.O."/>
            <person name="Zink E.M."/>
            <person name="Wu S."/>
            <person name="Pasa-Tolic L."/>
            <person name="Chaput D.L."/>
            <person name="Haridas S."/>
            <person name="Grigoriev I.V."/>
            <person name="Santelli C.M."/>
            <person name="Hansel C.M."/>
        </authorList>
    </citation>
    <scope>NUCLEOTIDE SEQUENCE [LARGE SCALE GENOMIC DNA]</scope>
    <source>
        <strain evidence="3 4">AP3s5-JAC2a</strain>
    </source>
</reference>
<name>A0A177C5J6_9PLEO</name>
<dbReference type="RefSeq" id="XP_018033150.1">
    <property type="nucleotide sequence ID" value="XM_018183105.1"/>
</dbReference>
<evidence type="ECO:0000256" key="2">
    <source>
        <dbReference type="SAM" id="MobiDB-lite"/>
    </source>
</evidence>
<feature type="region of interest" description="Disordered" evidence="2">
    <location>
        <begin position="419"/>
        <end position="492"/>
    </location>
</feature>
<feature type="coiled-coil region" evidence="1">
    <location>
        <begin position="98"/>
        <end position="146"/>
    </location>
</feature>
<protein>
    <submittedName>
        <fullName evidence="3">Uncharacterized protein</fullName>
    </submittedName>
</protein>
<feature type="region of interest" description="Disordered" evidence="2">
    <location>
        <begin position="150"/>
        <end position="211"/>
    </location>
</feature>